<dbReference type="KEGG" id="bpdz:BBN53_11430"/>
<dbReference type="GO" id="GO:0004177">
    <property type="term" value="F:aminopeptidase activity"/>
    <property type="evidence" value="ECO:0007669"/>
    <property type="project" value="UniProtKB-KW"/>
</dbReference>
<dbReference type="InterPro" id="IPR000994">
    <property type="entry name" value="Pept_M24"/>
</dbReference>
<dbReference type="PANTHER" id="PTHR46112:SF2">
    <property type="entry name" value="XAA-PRO AMINOPEPTIDASE P-RELATED"/>
    <property type="match status" value="1"/>
</dbReference>
<evidence type="ECO:0000259" key="1">
    <source>
        <dbReference type="Pfam" id="PF00557"/>
    </source>
</evidence>
<dbReference type="Pfam" id="PF00557">
    <property type="entry name" value="Peptidase_M24"/>
    <property type="match status" value="1"/>
</dbReference>
<protein>
    <submittedName>
        <fullName evidence="3">Xaa-Pro aminopeptidase</fullName>
        <ecNumber evidence="3">3.4.11.9</ecNumber>
    </submittedName>
</protein>
<keyword evidence="3" id="KW-0378">Hydrolase</keyword>
<gene>
    <name evidence="3" type="primary">pepP_1</name>
    <name evidence="2" type="ORF">BBN53_11430</name>
    <name evidence="3" type="ORF">ERS370011_00270</name>
</gene>
<feature type="domain" description="Peptidase M24" evidence="1">
    <location>
        <begin position="202"/>
        <end position="406"/>
    </location>
</feature>
<proteinExistence type="predicted"/>
<dbReference type="Gene3D" id="3.40.350.10">
    <property type="entry name" value="Creatinase/prolidase N-terminal domain"/>
    <property type="match status" value="1"/>
</dbReference>
<dbReference type="Proteomes" id="UP000053096">
    <property type="component" value="Unassembled WGS sequence"/>
</dbReference>
<dbReference type="Proteomes" id="UP000092950">
    <property type="component" value="Chromosome"/>
</dbReference>
<reference evidence="2 5" key="2">
    <citation type="submission" date="2016-07" db="EMBL/GenBank/DDBJ databases">
        <title>Complete genome sequences of Bordetella pseudohinzii.</title>
        <authorList>
            <person name="Spilker T."/>
            <person name="Darrah R."/>
            <person name="LiPuma J.J."/>
        </authorList>
    </citation>
    <scope>NUCLEOTIDE SEQUENCE [LARGE SCALE GENOMIC DNA]</scope>
    <source>
        <strain evidence="2 5">HI4681</strain>
    </source>
</reference>
<keyword evidence="5" id="KW-1185">Reference proteome</keyword>
<dbReference type="InterPro" id="IPR050659">
    <property type="entry name" value="Peptidase_M24B"/>
</dbReference>
<dbReference type="RefSeq" id="WP_043209329.1">
    <property type="nucleotide sequence ID" value="NZ_CAJGUP010000197.1"/>
</dbReference>
<keyword evidence="3" id="KW-0645">Protease</keyword>
<dbReference type="PANTHER" id="PTHR46112">
    <property type="entry name" value="AMINOPEPTIDASE"/>
    <property type="match status" value="1"/>
</dbReference>
<organism evidence="3 4">
    <name type="scientific">Bordetella pseudohinzii</name>
    <dbReference type="NCBI Taxonomy" id="1331258"/>
    <lineage>
        <taxon>Bacteria</taxon>
        <taxon>Pseudomonadati</taxon>
        <taxon>Pseudomonadota</taxon>
        <taxon>Betaproteobacteria</taxon>
        <taxon>Burkholderiales</taxon>
        <taxon>Alcaligenaceae</taxon>
        <taxon>Bordetella</taxon>
    </lineage>
</organism>
<evidence type="ECO:0000313" key="4">
    <source>
        <dbReference type="Proteomes" id="UP000053096"/>
    </source>
</evidence>
<evidence type="ECO:0000313" key="3">
    <source>
        <dbReference type="EMBL" id="CUI36452.1"/>
    </source>
</evidence>
<reference evidence="3 4" key="1">
    <citation type="submission" date="2015-09" db="EMBL/GenBank/DDBJ databases">
        <authorList>
            <person name="Jackson K.R."/>
            <person name="Lunt B.L."/>
            <person name="Fisher J.N.B."/>
            <person name="Gardner A.V."/>
            <person name="Bailey M.E."/>
            <person name="Deus L.M."/>
            <person name="Earl A.S."/>
            <person name="Gibby P.D."/>
            <person name="Hartmann K.A."/>
            <person name="Liu J.E."/>
            <person name="Manci A.M."/>
            <person name="Nielsen D.A."/>
            <person name="Solomon M.B."/>
            <person name="Breakwell D.P."/>
            <person name="Burnett S.H."/>
            <person name="Grose J.H."/>
        </authorList>
    </citation>
    <scope>NUCLEOTIDE SEQUENCE [LARGE SCALE GENOMIC DNA]</scope>
    <source>
        <strain evidence="3 4">2789STDY5608636</strain>
    </source>
</reference>
<name>A0A0J6F598_9BORD</name>
<dbReference type="InterPro" id="IPR036005">
    <property type="entry name" value="Creatinase/aminopeptidase-like"/>
</dbReference>
<dbReference type="SUPFAM" id="SSF53092">
    <property type="entry name" value="Creatinase/prolidase N-terminal domain"/>
    <property type="match status" value="1"/>
</dbReference>
<dbReference type="InterPro" id="IPR029149">
    <property type="entry name" value="Creatin/AminoP/Spt16_N"/>
</dbReference>
<accession>A0A0M7CBQ3</accession>
<evidence type="ECO:0000313" key="5">
    <source>
        <dbReference type="Proteomes" id="UP000092950"/>
    </source>
</evidence>
<evidence type="ECO:0000313" key="2">
    <source>
        <dbReference type="EMBL" id="ANY16453.1"/>
    </source>
</evidence>
<dbReference type="EMBL" id="CP016440">
    <property type="protein sequence ID" value="ANY16453.1"/>
    <property type="molecule type" value="Genomic_DNA"/>
</dbReference>
<dbReference type="EMBL" id="CYTV01000001">
    <property type="protein sequence ID" value="CUI36452.1"/>
    <property type="molecule type" value="Genomic_DNA"/>
</dbReference>
<accession>A0A0J6F598</accession>
<dbReference type="CDD" id="cd01066">
    <property type="entry name" value="APP_MetAP"/>
    <property type="match status" value="1"/>
</dbReference>
<dbReference type="SUPFAM" id="SSF55920">
    <property type="entry name" value="Creatinase/aminopeptidase"/>
    <property type="match status" value="1"/>
</dbReference>
<dbReference type="Gene3D" id="3.90.230.10">
    <property type="entry name" value="Creatinase/methionine aminopeptidase superfamily"/>
    <property type="match status" value="1"/>
</dbReference>
<dbReference type="OrthoDB" id="9806388at2"/>
<keyword evidence="3" id="KW-0031">Aminopeptidase</keyword>
<sequence length="425" mass="46004">MNTPDNAIAAPAQALADLARVRAFMKADGVDLICAKENDALYYLSGHYSDSTLCQFYDDWACALIPASAGVDAALVIQEYDLAYQATKPTWLPELRVYGSPWSSAGTLLKDIAAGQGVETDLRQPLRELIARTAGNRSEDLASAIVGYVQQHFGDRELVVACDDMRYHDTLRAALGGRARIIDARPLLRRIRAVKTENEIALLTRAARINIAALGAAAGAVRADGPWADMVQAYRNALAAQGAKPLGERGMLFNSGPDGSFVLDHDYVERKRFAPGDVVVMDAICEYRLYRADMARTAIIGPASAAQRRMFQAVRTALEVGEAAMKAGVHTAEIAGLAAEVMRKHGFRPEATTLTLHPIGLDIFDYAEPGHVSRGWVLEPDSVVNFEVFYRDSEHGGAHLEDSVRIGAQGAAALVPTDRELLEIG</sequence>
<dbReference type="EC" id="3.4.11.9" evidence="3"/>
<dbReference type="AlphaFoldDB" id="A0A0J6F598"/>